<dbReference type="RefSeq" id="WP_008619532.1">
    <property type="nucleotide sequence ID" value="NZ_AONQ01000049.1"/>
</dbReference>
<dbReference type="EMBL" id="AONQ01000049">
    <property type="protein sequence ID" value="EME68878.1"/>
    <property type="molecule type" value="Genomic_DNA"/>
</dbReference>
<gene>
    <name evidence="1" type="ORF">H261_16211</name>
</gene>
<reference evidence="1 2" key="1">
    <citation type="journal article" date="2014" name="Genome Announc.">
        <title>Draft Genome Sequence of Magnetospirillum sp. Strain SO-1, a Freshwater Magnetotactic Bacterium Isolated from the Ol'khovka River, Russia.</title>
        <authorList>
            <person name="Grouzdev D.S."/>
            <person name="Dziuba M.V."/>
            <person name="Sukhacheva M.S."/>
            <person name="Mardanov A.V."/>
            <person name="Beletskiy A.V."/>
            <person name="Kuznetsov B.B."/>
            <person name="Skryabin K.G."/>
        </authorList>
    </citation>
    <scope>NUCLEOTIDE SEQUENCE [LARGE SCALE GENOMIC DNA]</scope>
    <source>
        <strain evidence="1 2">SO-1</strain>
    </source>
</reference>
<dbReference type="OrthoDB" id="7357523at2"/>
<dbReference type="STRING" id="1244869.H261_16211"/>
<dbReference type="SUPFAM" id="SSF46785">
    <property type="entry name" value="Winged helix' DNA-binding domain"/>
    <property type="match status" value="1"/>
</dbReference>
<comment type="caution">
    <text evidence="1">The sequence shown here is derived from an EMBL/GenBank/DDBJ whole genome shotgun (WGS) entry which is preliminary data.</text>
</comment>
<dbReference type="Pfam" id="PF14557">
    <property type="entry name" value="AphA_like"/>
    <property type="match status" value="1"/>
</dbReference>
<dbReference type="InterPro" id="IPR029434">
    <property type="entry name" value="Put_trans_reg"/>
</dbReference>
<name>M3A7U9_9PROT</name>
<protein>
    <recommendedName>
        <fullName evidence="3">Transcriptional regulator</fullName>
    </recommendedName>
</protein>
<keyword evidence="2" id="KW-1185">Reference proteome</keyword>
<evidence type="ECO:0000313" key="1">
    <source>
        <dbReference type="EMBL" id="EME68878.1"/>
    </source>
</evidence>
<evidence type="ECO:0008006" key="3">
    <source>
        <dbReference type="Google" id="ProtNLM"/>
    </source>
</evidence>
<evidence type="ECO:0000313" key="2">
    <source>
        <dbReference type="Proteomes" id="UP000011744"/>
    </source>
</evidence>
<dbReference type="InterPro" id="IPR036390">
    <property type="entry name" value="WH_DNA-bd_sf"/>
</dbReference>
<organism evidence="1 2">
    <name type="scientific">Paramagnetospirillum caucaseum</name>
    <dbReference type="NCBI Taxonomy" id="1244869"/>
    <lineage>
        <taxon>Bacteria</taxon>
        <taxon>Pseudomonadati</taxon>
        <taxon>Pseudomonadota</taxon>
        <taxon>Alphaproteobacteria</taxon>
        <taxon>Rhodospirillales</taxon>
        <taxon>Magnetospirillaceae</taxon>
        <taxon>Paramagnetospirillum</taxon>
    </lineage>
</organism>
<dbReference type="PATRIC" id="fig|1244869.3.peg.3251"/>
<proteinExistence type="predicted"/>
<dbReference type="Proteomes" id="UP000011744">
    <property type="component" value="Unassembled WGS sequence"/>
</dbReference>
<accession>M3A7U9</accession>
<sequence>MGFIEGRTILNRQAMTARDYIWLAVLGATERAPLSMDDAMQAVATLTGPAWAPVTQLVFDAIDEMLEDGLLNPVERSMRLAITGDGRRRLHDLVAQPLASPLSTFGQVGIRLKLAFLDLAPPVVRRRQIDAILRSCDCEIASRTASCPAWALNGPLGRVWLDHQVDALEEMAEVLRRLARAEGASLTEG</sequence>
<dbReference type="AlphaFoldDB" id="M3A7U9"/>